<keyword evidence="1" id="KW-0472">Membrane</keyword>
<dbReference type="Proteomes" id="UP000198923">
    <property type="component" value="Unassembled WGS sequence"/>
</dbReference>
<sequence>MSYRDSPLQDVLRHRLPTGGLPGVQRLTRLRSRAQALGRLAASVTAASIAAVTSAQLLVARVPGGRAAPFAAAALALFVIAVPSMAAAQIHWARAVAGAVRLENELFARVCAPPAARRAACRLLAAAGWGIMLLLGLTLPRLLSESGLYGVASSARRGAEAAAYAAYAAGAGFAIWWIKDVAAGAVHALRGSPAPGDPWDPGSPVGARRGAGLCAGAALAVAALIAARAHLWNPSAMLVFGLLFGTLAALIAWNIVTGE</sequence>
<name>A0A1G8BMQ7_9ACTN</name>
<feature type="transmembrane region" description="Helical" evidence="1">
    <location>
        <begin position="163"/>
        <end position="189"/>
    </location>
</feature>
<keyword evidence="1" id="KW-1133">Transmembrane helix</keyword>
<dbReference type="EMBL" id="FNCN01000014">
    <property type="protein sequence ID" value="SDH33850.1"/>
    <property type="molecule type" value="Genomic_DNA"/>
</dbReference>
<evidence type="ECO:0000313" key="2">
    <source>
        <dbReference type="EMBL" id="SDH33850.1"/>
    </source>
</evidence>
<keyword evidence="1" id="KW-0812">Transmembrane</keyword>
<reference evidence="2 3" key="1">
    <citation type="submission" date="2016-10" db="EMBL/GenBank/DDBJ databases">
        <authorList>
            <person name="de Groot N.N."/>
        </authorList>
    </citation>
    <scope>NUCLEOTIDE SEQUENCE [LARGE SCALE GENOMIC DNA]</scope>
    <source>
        <strain evidence="2 3">CPCC 201354</strain>
    </source>
</reference>
<organism evidence="2 3">
    <name type="scientific">Sinosporangium album</name>
    <dbReference type="NCBI Taxonomy" id="504805"/>
    <lineage>
        <taxon>Bacteria</taxon>
        <taxon>Bacillati</taxon>
        <taxon>Actinomycetota</taxon>
        <taxon>Actinomycetes</taxon>
        <taxon>Streptosporangiales</taxon>
        <taxon>Streptosporangiaceae</taxon>
        <taxon>Sinosporangium</taxon>
    </lineage>
</organism>
<keyword evidence="3" id="KW-1185">Reference proteome</keyword>
<feature type="transmembrane region" description="Helical" evidence="1">
    <location>
        <begin position="237"/>
        <end position="256"/>
    </location>
</feature>
<dbReference type="STRING" id="504805.SAMN05421505_11479"/>
<proteinExistence type="predicted"/>
<protein>
    <submittedName>
        <fullName evidence="2">Uncharacterized protein</fullName>
    </submittedName>
</protein>
<evidence type="ECO:0000256" key="1">
    <source>
        <dbReference type="SAM" id="Phobius"/>
    </source>
</evidence>
<feature type="transmembrane region" description="Helical" evidence="1">
    <location>
        <begin position="36"/>
        <end position="58"/>
    </location>
</feature>
<feature type="transmembrane region" description="Helical" evidence="1">
    <location>
        <begin position="210"/>
        <end position="231"/>
    </location>
</feature>
<gene>
    <name evidence="2" type="ORF">SAMN05421505_11479</name>
</gene>
<accession>A0A1G8BMQ7</accession>
<dbReference type="RefSeq" id="WP_093171393.1">
    <property type="nucleotide sequence ID" value="NZ_FNCN01000014.1"/>
</dbReference>
<evidence type="ECO:0000313" key="3">
    <source>
        <dbReference type="Proteomes" id="UP000198923"/>
    </source>
</evidence>
<feature type="transmembrane region" description="Helical" evidence="1">
    <location>
        <begin position="123"/>
        <end position="143"/>
    </location>
</feature>
<dbReference type="AlphaFoldDB" id="A0A1G8BMQ7"/>
<feature type="transmembrane region" description="Helical" evidence="1">
    <location>
        <begin position="70"/>
        <end position="92"/>
    </location>
</feature>